<reference evidence="2" key="1">
    <citation type="journal article" date="2020" name="bioRxiv">
        <title>Comparative genomics of Chlamydomonas.</title>
        <authorList>
            <person name="Craig R.J."/>
            <person name="Hasan A.R."/>
            <person name="Ness R.W."/>
            <person name="Keightley P.D."/>
        </authorList>
    </citation>
    <scope>NUCLEOTIDE SEQUENCE</scope>
    <source>
        <strain evidence="2">CCAP 11/70</strain>
    </source>
</reference>
<feature type="compositionally biased region" description="Low complexity" evidence="1">
    <location>
        <begin position="123"/>
        <end position="134"/>
    </location>
</feature>
<sequence>MLPQNFVLLPGWQKWILATMTNEQLAKYLAYDSHMLLEHMKVALAVLVKHGQPNGLSKREILTMALQNTKIYYPVPPGSGYSEEDIYQLMWSMDTLTDKCSKAPGAMRPASHMGAGTTPTLRAAGPAGSPGAVGRNPVLPSISAYLTKIGVKRKHDSVFQSGSGASGDGAAAPATPHPASPAAAQAVSPRTSGAATTSGGAMPISGAAAAANGGAGPSSGAAAAANGGAGPSSGATAPNGGGAGPSGSTPNARPSGAPALNANATSPNLVVAQALMHLAEHLRQAASRPE</sequence>
<evidence type="ECO:0000256" key="1">
    <source>
        <dbReference type="SAM" id="MobiDB-lite"/>
    </source>
</evidence>
<feature type="region of interest" description="Disordered" evidence="1">
    <location>
        <begin position="105"/>
        <end position="135"/>
    </location>
</feature>
<dbReference type="AlphaFoldDB" id="A0A835YHD4"/>
<name>A0A835YHD4_9CHLO</name>
<evidence type="ECO:0000313" key="2">
    <source>
        <dbReference type="EMBL" id="KAG2501824.1"/>
    </source>
</evidence>
<organism evidence="2 3">
    <name type="scientific">Edaphochlamys debaryana</name>
    <dbReference type="NCBI Taxonomy" id="47281"/>
    <lineage>
        <taxon>Eukaryota</taxon>
        <taxon>Viridiplantae</taxon>
        <taxon>Chlorophyta</taxon>
        <taxon>core chlorophytes</taxon>
        <taxon>Chlorophyceae</taxon>
        <taxon>CS clade</taxon>
        <taxon>Chlamydomonadales</taxon>
        <taxon>Chlamydomonadales incertae sedis</taxon>
        <taxon>Edaphochlamys</taxon>
    </lineage>
</organism>
<feature type="compositionally biased region" description="Low complexity" evidence="1">
    <location>
        <begin position="198"/>
        <end position="238"/>
    </location>
</feature>
<protein>
    <submittedName>
        <fullName evidence="2">Uncharacterized protein</fullName>
    </submittedName>
</protein>
<dbReference type="EMBL" id="JAEHOE010000001">
    <property type="protein sequence ID" value="KAG2501824.1"/>
    <property type="molecule type" value="Genomic_DNA"/>
</dbReference>
<evidence type="ECO:0000313" key="3">
    <source>
        <dbReference type="Proteomes" id="UP000612055"/>
    </source>
</evidence>
<feature type="compositionally biased region" description="Polar residues" evidence="1">
    <location>
        <begin position="188"/>
        <end position="197"/>
    </location>
</feature>
<gene>
    <name evidence="2" type="ORF">HYH03_000323</name>
</gene>
<comment type="caution">
    <text evidence="2">The sequence shown here is derived from an EMBL/GenBank/DDBJ whole genome shotgun (WGS) entry which is preliminary data.</text>
</comment>
<dbReference type="Proteomes" id="UP000612055">
    <property type="component" value="Unassembled WGS sequence"/>
</dbReference>
<feature type="region of interest" description="Disordered" evidence="1">
    <location>
        <begin position="158"/>
        <end position="264"/>
    </location>
</feature>
<keyword evidence="3" id="KW-1185">Reference proteome</keyword>
<accession>A0A835YHD4</accession>
<proteinExistence type="predicted"/>